<comment type="caution">
    <text evidence="1">The sequence shown here is derived from an EMBL/GenBank/DDBJ whole genome shotgun (WGS) entry which is preliminary data.</text>
</comment>
<dbReference type="AlphaFoldDB" id="A0A1X0IHQ9"/>
<dbReference type="Proteomes" id="UP000192434">
    <property type="component" value="Unassembled WGS sequence"/>
</dbReference>
<name>A0A1X0IHQ9_9MYCO</name>
<reference evidence="1 2" key="1">
    <citation type="submission" date="2016-12" db="EMBL/GenBank/DDBJ databases">
        <title>The new phylogeny of genus Mycobacterium.</title>
        <authorList>
            <person name="Tortoli E."/>
            <person name="Trovato A."/>
            <person name="Cirillo D.M."/>
        </authorList>
    </citation>
    <scope>NUCLEOTIDE SEQUENCE [LARGE SCALE GENOMIC DNA]</scope>
    <source>
        <strain evidence="1 2">CCUG 66554</strain>
    </source>
</reference>
<dbReference type="EMBL" id="MVII01000078">
    <property type="protein sequence ID" value="ORB46845.1"/>
    <property type="molecule type" value="Genomic_DNA"/>
</dbReference>
<sequence length="78" mass="8879">MRKPDPLPVPQHLIDQATLYAPSRDPLDAVCYVLNDYPKLVADIRHLRRRLADLDQEGADMDVRIEALQSACRAILEL</sequence>
<proteinExistence type="predicted"/>
<protein>
    <submittedName>
        <fullName evidence="1">Uncharacterized protein</fullName>
    </submittedName>
</protein>
<dbReference type="OrthoDB" id="7030694at2"/>
<organism evidence="1 2">
    <name type="scientific">Mycobacteroides saopaulense</name>
    <dbReference type="NCBI Taxonomy" id="1578165"/>
    <lineage>
        <taxon>Bacteria</taxon>
        <taxon>Bacillati</taxon>
        <taxon>Actinomycetota</taxon>
        <taxon>Actinomycetes</taxon>
        <taxon>Mycobacteriales</taxon>
        <taxon>Mycobacteriaceae</taxon>
        <taxon>Mycobacteroides</taxon>
    </lineage>
</organism>
<accession>A0A1X0IHQ9</accession>
<gene>
    <name evidence="1" type="ORF">BST43_26505</name>
</gene>
<evidence type="ECO:0000313" key="1">
    <source>
        <dbReference type="EMBL" id="ORB46845.1"/>
    </source>
</evidence>
<dbReference type="RefSeq" id="WP_073651068.1">
    <property type="nucleotide sequence ID" value="NZ_MVII01000078.1"/>
</dbReference>
<evidence type="ECO:0000313" key="2">
    <source>
        <dbReference type="Proteomes" id="UP000192434"/>
    </source>
</evidence>